<sequence>MHESIKEEKILQRHLLAETNEKPLSREVSGRAFKNRGYLKSHVRIQVKEEPYSFDGCAAVFVRIEYAYVVHVHLLAAKSRVAPVKIVTIPRLDLLAATVGARLCRSVLSALQWTMSSKTTRLILPLYWVGFSVKNFGQFL</sequence>
<dbReference type="InterPro" id="IPR008042">
    <property type="entry name" value="Retrotrans_Pao"/>
</dbReference>
<proteinExistence type="predicted"/>
<dbReference type="AlphaFoldDB" id="A0A4Y2UFG1"/>
<protein>
    <submittedName>
        <fullName evidence="1">Uncharacterized protein</fullName>
    </submittedName>
</protein>
<name>A0A4Y2UFG1_ARAVE</name>
<comment type="caution">
    <text evidence="1">The sequence shown here is derived from an EMBL/GenBank/DDBJ whole genome shotgun (WGS) entry which is preliminary data.</text>
</comment>
<evidence type="ECO:0000313" key="2">
    <source>
        <dbReference type="Proteomes" id="UP000499080"/>
    </source>
</evidence>
<dbReference type="OrthoDB" id="6428063at2759"/>
<dbReference type="SUPFAM" id="SSF57667">
    <property type="entry name" value="beta-beta-alpha zinc fingers"/>
    <property type="match status" value="1"/>
</dbReference>
<organism evidence="1 2">
    <name type="scientific">Araneus ventricosus</name>
    <name type="common">Orbweaver spider</name>
    <name type="synonym">Epeira ventricosa</name>
    <dbReference type="NCBI Taxonomy" id="182803"/>
    <lineage>
        <taxon>Eukaryota</taxon>
        <taxon>Metazoa</taxon>
        <taxon>Ecdysozoa</taxon>
        <taxon>Arthropoda</taxon>
        <taxon>Chelicerata</taxon>
        <taxon>Arachnida</taxon>
        <taxon>Araneae</taxon>
        <taxon>Araneomorphae</taxon>
        <taxon>Entelegynae</taxon>
        <taxon>Araneoidea</taxon>
        <taxon>Araneidae</taxon>
        <taxon>Araneus</taxon>
    </lineage>
</organism>
<keyword evidence="2" id="KW-1185">Reference proteome</keyword>
<evidence type="ECO:0000313" key="1">
    <source>
        <dbReference type="EMBL" id="GBO11785.1"/>
    </source>
</evidence>
<dbReference type="InterPro" id="IPR036236">
    <property type="entry name" value="Znf_C2H2_sf"/>
</dbReference>
<dbReference type="Pfam" id="PF05380">
    <property type="entry name" value="Peptidase_A17"/>
    <property type="match status" value="1"/>
</dbReference>
<dbReference type="Gene3D" id="3.30.160.60">
    <property type="entry name" value="Classic Zinc Finger"/>
    <property type="match status" value="1"/>
</dbReference>
<gene>
    <name evidence="1" type="ORF">AVEN_254698_1</name>
</gene>
<accession>A0A4Y2UFG1</accession>
<reference evidence="1 2" key="1">
    <citation type="journal article" date="2019" name="Sci. Rep.">
        <title>Orb-weaving spider Araneus ventricosus genome elucidates the spidroin gene catalogue.</title>
        <authorList>
            <person name="Kono N."/>
            <person name="Nakamura H."/>
            <person name="Ohtoshi R."/>
            <person name="Moran D.A.P."/>
            <person name="Shinohara A."/>
            <person name="Yoshida Y."/>
            <person name="Fujiwara M."/>
            <person name="Mori M."/>
            <person name="Tomita M."/>
            <person name="Arakawa K."/>
        </authorList>
    </citation>
    <scope>NUCLEOTIDE SEQUENCE [LARGE SCALE GENOMIC DNA]</scope>
</reference>
<dbReference type="EMBL" id="BGPR01036541">
    <property type="protein sequence ID" value="GBO11785.1"/>
    <property type="molecule type" value="Genomic_DNA"/>
</dbReference>
<dbReference type="Proteomes" id="UP000499080">
    <property type="component" value="Unassembled WGS sequence"/>
</dbReference>